<protein>
    <submittedName>
        <fullName evidence="2">Uncharacterized protein</fullName>
    </submittedName>
</protein>
<keyword evidence="1" id="KW-1133">Transmembrane helix</keyword>
<dbReference type="AlphaFoldDB" id="A0A485M765"/>
<feature type="transmembrane region" description="Helical" evidence="1">
    <location>
        <begin position="53"/>
        <end position="76"/>
    </location>
</feature>
<keyword evidence="1" id="KW-0472">Membrane</keyword>
<feature type="transmembrane region" description="Helical" evidence="1">
    <location>
        <begin position="121"/>
        <end position="140"/>
    </location>
</feature>
<evidence type="ECO:0000256" key="1">
    <source>
        <dbReference type="SAM" id="Phobius"/>
    </source>
</evidence>
<organism evidence="2">
    <name type="scientific">anaerobic digester metagenome</name>
    <dbReference type="NCBI Taxonomy" id="1263854"/>
    <lineage>
        <taxon>unclassified sequences</taxon>
        <taxon>metagenomes</taxon>
        <taxon>ecological metagenomes</taxon>
    </lineage>
</organism>
<gene>
    <name evidence="2" type="ORF">SCFA_710005</name>
</gene>
<reference evidence="2" key="1">
    <citation type="submission" date="2019-03" db="EMBL/GenBank/DDBJ databases">
        <authorList>
            <person name="Hao L."/>
        </authorList>
    </citation>
    <scope>NUCLEOTIDE SEQUENCE</scope>
</reference>
<dbReference type="PROSITE" id="PS51257">
    <property type="entry name" value="PROKAR_LIPOPROTEIN"/>
    <property type="match status" value="1"/>
</dbReference>
<accession>A0A485M765</accession>
<sequence>MQKMKICLLAMFVVLFLGMAGCGNDREESGVVAPIQMQVSTEHLHPRMGLSGFILGTFMLLNAYVIILMSCAALIIKEQTFKKAADTLRMGLQMLNPNQSGEGMCLKLLSLLSNGETRFKAGTAGLICGLLLAYIGAWIAV</sequence>
<keyword evidence="1" id="KW-0812">Transmembrane</keyword>
<name>A0A485M765_9ZZZZ</name>
<evidence type="ECO:0000313" key="2">
    <source>
        <dbReference type="EMBL" id="VFU17817.1"/>
    </source>
</evidence>
<proteinExistence type="predicted"/>
<dbReference type="EMBL" id="CAADRM010000138">
    <property type="protein sequence ID" value="VFU17817.1"/>
    <property type="molecule type" value="Genomic_DNA"/>
</dbReference>